<reference evidence="6 7" key="1">
    <citation type="submission" date="2019-03" db="EMBL/GenBank/DDBJ databases">
        <title>Genomic Encyclopedia of Archaeal and Bacterial Type Strains, Phase II (KMG-II): from individual species to whole genera.</title>
        <authorList>
            <person name="Goeker M."/>
        </authorList>
    </citation>
    <scope>NUCLEOTIDE SEQUENCE [LARGE SCALE GENOMIC DNA]</scope>
    <source>
        <strain evidence="6 7">DSM 24323</strain>
    </source>
</reference>
<dbReference type="SUPFAM" id="SSF46785">
    <property type="entry name" value="Winged helix' DNA-binding domain"/>
    <property type="match status" value="1"/>
</dbReference>
<dbReference type="PROSITE" id="PS50931">
    <property type="entry name" value="HTH_LYSR"/>
    <property type="match status" value="1"/>
</dbReference>
<keyword evidence="4" id="KW-0804">Transcription</keyword>
<dbReference type="InterPro" id="IPR036390">
    <property type="entry name" value="WH_DNA-bd_sf"/>
</dbReference>
<dbReference type="PANTHER" id="PTHR30537:SF3">
    <property type="entry name" value="TRANSCRIPTIONAL REGULATORY PROTEIN"/>
    <property type="match status" value="1"/>
</dbReference>
<sequence length="293" mass="31746">MAVNPDDLLVLLAVARLGRFTAAADVLGVNHTTVSRRLAALEREIGGRALVQTSGGWELTDLGRQMLVVAEQIERSMQSLAASISGTEQVGGTVRVASPDGFAIHGVVPAAAALRSQHPLIDCELIAATQRLRTHRSGVDIEVVVSKPKVQRAVAVHLGDYGLGLYATAQYLDLAGTPERIGDLADHPLNYYIESALQVDELDEATQRLPEPKGNIASTSVFAQIEATRLSAGIGLVPTYMARKHPELIRVLPDFHHDLAYWAVMREESRRSRPTQLMLTELVRVGQVITRSG</sequence>
<keyword evidence="3 6" id="KW-0238">DNA-binding</keyword>
<dbReference type="RefSeq" id="WP_133754835.1">
    <property type="nucleotide sequence ID" value="NZ_CP171129.1"/>
</dbReference>
<dbReference type="AlphaFoldDB" id="A0A4V3ENP1"/>
<evidence type="ECO:0000256" key="2">
    <source>
        <dbReference type="ARBA" id="ARBA00023015"/>
    </source>
</evidence>
<comment type="similarity">
    <text evidence="1">Belongs to the LysR transcriptional regulatory family.</text>
</comment>
<evidence type="ECO:0000313" key="7">
    <source>
        <dbReference type="Proteomes" id="UP000295371"/>
    </source>
</evidence>
<dbReference type="PANTHER" id="PTHR30537">
    <property type="entry name" value="HTH-TYPE TRANSCRIPTIONAL REGULATOR"/>
    <property type="match status" value="1"/>
</dbReference>
<comment type="caution">
    <text evidence="6">The sequence shown here is derived from an EMBL/GenBank/DDBJ whole genome shotgun (WGS) entry which is preliminary data.</text>
</comment>
<gene>
    <name evidence="6" type="ORF">CLV29_2134</name>
</gene>
<evidence type="ECO:0000256" key="4">
    <source>
        <dbReference type="ARBA" id="ARBA00023163"/>
    </source>
</evidence>
<dbReference type="Pfam" id="PF00126">
    <property type="entry name" value="HTH_1"/>
    <property type="match status" value="1"/>
</dbReference>
<keyword evidence="7" id="KW-1185">Reference proteome</keyword>
<dbReference type="GO" id="GO:0003700">
    <property type="term" value="F:DNA-binding transcription factor activity"/>
    <property type="evidence" value="ECO:0007669"/>
    <property type="project" value="InterPro"/>
</dbReference>
<evidence type="ECO:0000313" key="6">
    <source>
        <dbReference type="EMBL" id="TDT34468.1"/>
    </source>
</evidence>
<evidence type="ECO:0000256" key="3">
    <source>
        <dbReference type="ARBA" id="ARBA00023125"/>
    </source>
</evidence>
<proteinExistence type="inferred from homology"/>
<dbReference type="Proteomes" id="UP000295371">
    <property type="component" value="Unassembled WGS sequence"/>
</dbReference>
<dbReference type="SUPFAM" id="SSF53850">
    <property type="entry name" value="Periplasmic binding protein-like II"/>
    <property type="match status" value="1"/>
</dbReference>
<feature type="domain" description="HTH lysR-type" evidence="5">
    <location>
        <begin position="3"/>
        <end position="60"/>
    </location>
</feature>
<dbReference type="Pfam" id="PF03466">
    <property type="entry name" value="LysR_substrate"/>
    <property type="match status" value="1"/>
</dbReference>
<dbReference type="GO" id="GO:0006351">
    <property type="term" value="P:DNA-templated transcription"/>
    <property type="evidence" value="ECO:0007669"/>
    <property type="project" value="TreeGrafter"/>
</dbReference>
<keyword evidence="2" id="KW-0805">Transcription regulation</keyword>
<dbReference type="EMBL" id="SOAW01000001">
    <property type="protein sequence ID" value="TDT34468.1"/>
    <property type="molecule type" value="Genomic_DNA"/>
</dbReference>
<evidence type="ECO:0000256" key="1">
    <source>
        <dbReference type="ARBA" id="ARBA00009437"/>
    </source>
</evidence>
<dbReference type="GO" id="GO:0043565">
    <property type="term" value="F:sequence-specific DNA binding"/>
    <property type="evidence" value="ECO:0007669"/>
    <property type="project" value="TreeGrafter"/>
</dbReference>
<dbReference type="InterPro" id="IPR005119">
    <property type="entry name" value="LysR_subst-bd"/>
</dbReference>
<protein>
    <submittedName>
        <fullName evidence="6">DNA-binding transcriptional LysR family regulator</fullName>
    </submittedName>
</protein>
<dbReference type="OrthoDB" id="570111at2"/>
<dbReference type="InterPro" id="IPR000847">
    <property type="entry name" value="LysR_HTH_N"/>
</dbReference>
<dbReference type="InterPro" id="IPR058163">
    <property type="entry name" value="LysR-type_TF_proteobact-type"/>
</dbReference>
<organism evidence="6 7">
    <name type="scientific">Naumannella halotolerans</name>
    <dbReference type="NCBI Taxonomy" id="993414"/>
    <lineage>
        <taxon>Bacteria</taxon>
        <taxon>Bacillati</taxon>
        <taxon>Actinomycetota</taxon>
        <taxon>Actinomycetes</taxon>
        <taxon>Propionibacteriales</taxon>
        <taxon>Propionibacteriaceae</taxon>
        <taxon>Naumannella</taxon>
    </lineage>
</organism>
<dbReference type="InterPro" id="IPR036388">
    <property type="entry name" value="WH-like_DNA-bd_sf"/>
</dbReference>
<evidence type="ECO:0000259" key="5">
    <source>
        <dbReference type="PROSITE" id="PS50931"/>
    </source>
</evidence>
<accession>A0A4V3ENP1</accession>
<dbReference type="Gene3D" id="3.40.190.290">
    <property type="match status" value="1"/>
</dbReference>
<name>A0A4V3ENP1_9ACTN</name>
<dbReference type="Gene3D" id="1.10.10.10">
    <property type="entry name" value="Winged helix-like DNA-binding domain superfamily/Winged helix DNA-binding domain"/>
    <property type="match status" value="1"/>
</dbReference>